<dbReference type="AlphaFoldDB" id="A0AA35TVV2"/>
<evidence type="ECO:0000313" key="2">
    <source>
        <dbReference type="EMBL" id="CAI8055425.1"/>
    </source>
</evidence>
<reference evidence="2" key="1">
    <citation type="submission" date="2023-03" db="EMBL/GenBank/DDBJ databases">
        <authorList>
            <person name="Steffen K."/>
            <person name="Cardenas P."/>
        </authorList>
    </citation>
    <scope>NUCLEOTIDE SEQUENCE</scope>
</reference>
<organism evidence="2 3">
    <name type="scientific">Geodia barretti</name>
    <name type="common">Barrett's horny sponge</name>
    <dbReference type="NCBI Taxonomy" id="519541"/>
    <lineage>
        <taxon>Eukaryota</taxon>
        <taxon>Metazoa</taxon>
        <taxon>Porifera</taxon>
        <taxon>Demospongiae</taxon>
        <taxon>Heteroscleromorpha</taxon>
        <taxon>Tetractinellida</taxon>
        <taxon>Astrophorina</taxon>
        <taxon>Geodiidae</taxon>
        <taxon>Geodia</taxon>
    </lineage>
</organism>
<sequence>MSTILRSESSHHTMSGRRSVATRKCVGSQVGKYGLTGGKRFLQEWHHGRALNLRPSRAALHVLRT</sequence>
<proteinExistence type="predicted"/>
<evidence type="ECO:0000256" key="1">
    <source>
        <dbReference type="SAM" id="MobiDB-lite"/>
    </source>
</evidence>
<dbReference type="Proteomes" id="UP001174909">
    <property type="component" value="Unassembled WGS sequence"/>
</dbReference>
<feature type="region of interest" description="Disordered" evidence="1">
    <location>
        <begin position="1"/>
        <end position="23"/>
    </location>
</feature>
<dbReference type="EMBL" id="CASHTH010004279">
    <property type="protein sequence ID" value="CAI8055425.1"/>
    <property type="molecule type" value="Genomic_DNA"/>
</dbReference>
<name>A0AA35TVV2_GEOBA</name>
<comment type="caution">
    <text evidence="2">The sequence shown here is derived from an EMBL/GenBank/DDBJ whole genome shotgun (WGS) entry which is preliminary data.</text>
</comment>
<evidence type="ECO:0000313" key="3">
    <source>
        <dbReference type="Proteomes" id="UP001174909"/>
    </source>
</evidence>
<accession>A0AA35TVV2</accession>
<gene>
    <name evidence="2" type="ORF">GBAR_LOCUS30271</name>
</gene>
<protein>
    <submittedName>
        <fullName evidence="2">Uncharacterized protein</fullName>
    </submittedName>
</protein>
<keyword evidence="3" id="KW-1185">Reference proteome</keyword>